<keyword evidence="2" id="KW-1185">Reference proteome</keyword>
<gene>
    <name evidence="1" type="ORF">OCTVUL_1B020233</name>
</gene>
<dbReference type="Proteomes" id="UP001162480">
    <property type="component" value="Chromosome 8"/>
</dbReference>
<dbReference type="EMBL" id="OX597821">
    <property type="protein sequence ID" value="CAI9726946.1"/>
    <property type="molecule type" value="Genomic_DNA"/>
</dbReference>
<reference evidence="1" key="1">
    <citation type="submission" date="2023-08" db="EMBL/GenBank/DDBJ databases">
        <authorList>
            <person name="Alioto T."/>
            <person name="Alioto T."/>
            <person name="Gomez Garrido J."/>
        </authorList>
    </citation>
    <scope>NUCLEOTIDE SEQUENCE</scope>
</reference>
<dbReference type="AlphaFoldDB" id="A0AA36B2W9"/>
<protein>
    <submittedName>
        <fullName evidence="1">Transposable element with KRAB</fullName>
    </submittedName>
</protein>
<proteinExistence type="predicted"/>
<sequence length="127" mass="15160">MTSDRQTLDLVINKPFKDYLRMEVIEYVEHRMEEGNQRGNFVKSNFQEIVNWVKNSWNKITNSCVANALRARYLDKKCSFKESCIANHERLESKFLQEMDLQEIQSEVQDLMIYNDIPEKDEMFALN</sequence>
<organism evidence="1 2">
    <name type="scientific">Octopus vulgaris</name>
    <name type="common">Common octopus</name>
    <dbReference type="NCBI Taxonomy" id="6645"/>
    <lineage>
        <taxon>Eukaryota</taxon>
        <taxon>Metazoa</taxon>
        <taxon>Spiralia</taxon>
        <taxon>Lophotrochozoa</taxon>
        <taxon>Mollusca</taxon>
        <taxon>Cephalopoda</taxon>
        <taxon>Coleoidea</taxon>
        <taxon>Octopodiformes</taxon>
        <taxon>Octopoda</taxon>
        <taxon>Incirrata</taxon>
        <taxon>Octopodidae</taxon>
        <taxon>Octopus</taxon>
    </lineage>
</organism>
<evidence type="ECO:0000313" key="1">
    <source>
        <dbReference type="EMBL" id="CAI9726946.1"/>
    </source>
</evidence>
<accession>A0AA36B2W9</accession>
<evidence type="ECO:0000313" key="2">
    <source>
        <dbReference type="Proteomes" id="UP001162480"/>
    </source>
</evidence>
<name>A0AA36B2W9_OCTVU</name>